<dbReference type="GO" id="GO:0008233">
    <property type="term" value="F:peptidase activity"/>
    <property type="evidence" value="ECO:0007669"/>
    <property type="project" value="UniProtKB-KW"/>
</dbReference>
<dbReference type="EMBL" id="PCMW01000053">
    <property type="protein sequence ID" value="PDS23805.1"/>
    <property type="molecule type" value="Genomic_DNA"/>
</dbReference>
<dbReference type="GO" id="GO:0006508">
    <property type="term" value="P:proteolysis"/>
    <property type="evidence" value="ECO:0007669"/>
    <property type="project" value="UniProtKB-KW"/>
</dbReference>
<comment type="caution">
    <text evidence="1">The sequence shown here is derived from an EMBL/GenBank/DDBJ whole genome shotgun (WGS) entry which is preliminary data.</text>
</comment>
<keyword evidence="1" id="KW-0378">Hydrolase</keyword>
<dbReference type="AlphaFoldDB" id="A0A2H3KAR9"/>
<sequence>MSKHTFLVSDESVNSYGFKVLTNGIDTARFETNPIMLYMHERPKIIGKWENLRKENNQLFADAVFDVADATASEIAGKVERGFLKCASIGIGKVDLRNDVVSSCELFEISIVDIGSNSNALRLYTDTETTIQLKLNELTASHNLTTILGLAQDKSHTEIVAQVKSILAENKTYKSQLETIRLEQKAEAEIMIDDAIDKRLINPSFKQMHLKAFETDYDKARTELANLYPFKRVSLVDLVNNANSERLGKGKESWSLEDYRKFAPKELEANPELFQRLVAELK</sequence>
<dbReference type="OrthoDB" id="1064922at2"/>
<gene>
    <name evidence="1" type="ORF">B0A77_09895</name>
</gene>
<dbReference type="RefSeq" id="WP_097554332.1">
    <property type="nucleotide sequence ID" value="NZ_PCMW01000053.1"/>
</dbReference>
<organism evidence="1 2">
    <name type="scientific">Flavobacterium branchiophilum</name>
    <dbReference type="NCBI Taxonomy" id="55197"/>
    <lineage>
        <taxon>Bacteria</taxon>
        <taxon>Pseudomonadati</taxon>
        <taxon>Bacteroidota</taxon>
        <taxon>Flavobacteriia</taxon>
        <taxon>Flavobacteriales</taxon>
        <taxon>Flavobacteriaceae</taxon>
        <taxon>Flavobacterium</taxon>
    </lineage>
</organism>
<protein>
    <submittedName>
        <fullName evidence="1">Phage prohead protease</fullName>
    </submittedName>
</protein>
<reference evidence="1 2" key="1">
    <citation type="submission" date="2017-09" db="EMBL/GenBank/DDBJ databases">
        <title>Whole genomes of Flavobacteriaceae.</title>
        <authorList>
            <person name="Stine C."/>
            <person name="Li C."/>
            <person name="Tadesse D."/>
        </authorList>
    </citation>
    <scope>NUCLEOTIDE SEQUENCE [LARGE SCALE GENOMIC DNA]</scope>
    <source>
        <strain evidence="1 2">ATCC 35036</strain>
    </source>
</reference>
<evidence type="ECO:0000313" key="2">
    <source>
        <dbReference type="Proteomes" id="UP000220828"/>
    </source>
</evidence>
<accession>A0A2H3KAR9</accession>
<dbReference type="Proteomes" id="UP000220828">
    <property type="component" value="Unassembled WGS sequence"/>
</dbReference>
<proteinExistence type="predicted"/>
<name>A0A2H3KAR9_9FLAO</name>
<evidence type="ECO:0000313" key="1">
    <source>
        <dbReference type="EMBL" id="PDS23805.1"/>
    </source>
</evidence>
<keyword evidence="1" id="KW-0645">Protease</keyword>